<dbReference type="Pfam" id="PF19016">
    <property type="entry name" value="DUF5745"/>
    <property type="match status" value="1"/>
</dbReference>
<organism evidence="4 5">
    <name type="scientific">Lymnaea stagnalis</name>
    <name type="common">Great pond snail</name>
    <name type="synonym">Helix stagnalis</name>
    <dbReference type="NCBI Taxonomy" id="6523"/>
    <lineage>
        <taxon>Eukaryota</taxon>
        <taxon>Metazoa</taxon>
        <taxon>Spiralia</taxon>
        <taxon>Lophotrochozoa</taxon>
        <taxon>Mollusca</taxon>
        <taxon>Gastropoda</taxon>
        <taxon>Heterobranchia</taxon>
        <taxon>Euthyneura</taxon>
        <taxon>Panpulmonata</taxon>
        <taxon>Hygrophila</taxon>
        <taxon>Lymnaeoidea</taxon>
        <taxon>Lymnaeidae</taxon>
        <taxon>Lymnaea</taxon>
    </lineage>
</organism>
<feature type="compositionally biased region" description="Polar residues" evidence="2">
    <location>
        <begin position="176"/>
        <end position="187"/>
    </location>
</feature>
<comment type="caution">
    <text evidence="4">The sequence shown here is derived from an EMBL/GenBank/DDBJ whole genome shotgun (WGS) entry which is preliminary data.</text>
</comment>
<evidence type="ECO:0000313" key="5">
    <source>
        <dbReference type="Proteomes" id="UP001497497"/>
    </source>
</evidence>
<dbReference type="PANTHER" id="PTHR22545">
    <property type="entry name" value="CENTROSOMAL PROTEIN OF 95 KDA"/>
    <property type="match status" value="1"/>
</dbReference>
<gene>
    <name evidence="4" type="ORF">GSLYS_00014158001</name>
</gene>
<evidence type="ECO:0000313" key="4">
    <source>
        <dbReference type="EMBL" id="CAL1540509.1"/>
    </source>
</evidence>
<feature type="compositionally biased region" description="Polar residues" evidence="2">
    <location>
        <begin position="138"/>
        <end position="154"/>
    </location>
</feature>
<feature type="region of interest" description="Disordered" evidence="2">
    <location>
        <begin position="134"/>
        <end position="218"/>
    </location>
</feature>
<keyword evidence="5" id="KW-1185">Reference proteome</keyword>
<feature type="compositionally biased region" description="Basic and acidic residues" evidence="2">
    <location>
        <begin position="208"/>
        <end position="218"/>
    </location>
</feature>
<dbReference type="AlphaFoldDB" id="A0AAV2I1L0"/>
<keyword evidence="1" id="KW-0175">Coiled coil</keyword>
<protein>
    <recommendedName>
        <fullName evidence="3">DUF5745 domain-containing protein</fullName>
    </recommendedName>
</protein>
<feature type="region of interest" description="Disordered" evidence="2">
    <location>
        <begin position="525"/>
        <end position="546"/>
    </location>
</feature>
<dbReference type="EMBL" id="CAXITT010000385">
    <property type="protein sequence ID" value="CAL1540509.1"/>
    <property type="molecule type" value="Genomic_DNA"/>
</dbReference>
<proteinExistence type="predicted"/>
<name>A0AAV2I1L0_LYMST</name>
<evidence type="ECO:0000256" key="2">
    <source>
        <dbReference type="SAM" id="MobiDB-lite"/>
    </source>
</evidence>
<reference evidence="4 5" key="1">
    <citation type="submission" date="2024-04" db="EMBL/GenBank/DDBJ databases">
        <authorList>
            <consortium name="Genoscope - CEA"/>
            <person name="William W."/>
        </authorList>
    </citation>
    <scope>NUCLEOTIDE SEQUENCE [LARGE SCALE GENOMIC DNA]</scope>
</reference>
<dbReference type="PANTHER" id="PTHR22545:SF0">
    <property type="entry name" value="CENTROSOMAL PROTEIN OF 95 KDA"/>
    <property type="match status" value="1"/>
</dbReference>
<dbReference type="GO" id="GO:0000922">
    <property type="term" value="C:spindle pole"/>
    <property type="evidence" value="ECO:0007669"/>
    <property type="project" value="InterPro"/>
</dbReference>
<feature type="region of interest" description="Disordered" evidence="2">
    <location>
        <begin position="233"/>
        <end position="253"/>
    </location>
</feature>
<evidence type="ECO:0000256" key="1">
    <source>
        <dbReference type="SAM" id="Coils"/>
    </source>
</evidence>
<dbReference type="GO" id="GO:0005813">
    <property type="term" value="C:centrosome"/>
    <property type="evidence" value="ECO:0007669"/>
    <property type="project" value="InterPro"/>
</dbReference>
<evidence type="ECO:0000259" key="3">
    <source>
        <dbReference type="Pfam" id="PF19016"/>
    </source>
</evidence>
<feature type="coiled-coil region" evidence="1">
    <location>
        <begin position="870"/>
        <end position="905"/>
    </location>
</feature>
<dbReference type="InterPro" id="IPR044039">
    <property type="entry name" value="DUF5745"/>
</dbReference>
<dbReference type="Proteomes" id="UP001497497">
    <property type="component" value="Unassembled WGS sequence"/>
</dbReference>
<dbReference type="InterPro" id="IPR026619">
    <property type="entry name" value="CEP95"/>
</dbReference>
<feature type="domain" description="DUF5745" evidence="3">
    <location>
        <begin position="60"/>
        <end position="117"/>
    </location>
</feature>
<accession>A0AAV2I1L0</accession>
<sequence>MANLDYIKPTPLGQPTSRAVVGLANHLLSEFSIPTIIEDVSDISAALFVVLYESLFSDRLPGIIRQPVTKEDEIYNCQVVIDVLATDVVRDNLNHIRGADIVAGNITSISNLLDIFQCLLEYVVNKIESDIERDDTRSISSVDSESFKPTSTRPPQKKGQISKKKSHSISKTVKSNMTFSNRTNNNGKRIPSKPAKSEHPRPASLNKNENRKAFDDHTIINHEDYFTMTTRALPSQQTGRPPSPIKPDQSQSFLGQKTIDSEFDADLEKVQKQTFISSLGYPKSAWDNQLKQPKEADLVATDSLSLKKQENAPVNGNAGYVTSAPAVHATDSAASRLPSSTSGDVEQPDPFGSTGSLITYHPLPTADKPFTEKTSEIKGLSSSYSDLRQLVEKTAALTRVALATSPIRHKDVDYLDITDVTRDRPPKSKAVKLANTGDAVIRIPTNKENVPSKATKRVVFASQSDVGIQDRLSERNYLHPSKSAHRANGYHSSTEVYTTSGFHRYNGRASDYVYSDLDREGRYPLADASPSHKLVTQKKPATTKPKRQTLAKHLAANRQPELGAALMTLTNEDKALRQKQQILRKFYEKDHEDFTEDVEYMIGRDVQQADEVVRPYGRKLFILMLTSITFILQLLLTGKLSSYKKGKVSSKSYQKSTGGKTFVSSTPTLTIENEEDLLPTMLEEFPHLHLSGHTWHELWRKSLHQIEALTRTYLASQRKKSNAQTQLEEAGGKHQLLSDLMKDQLEHHRRLQEIKQQKQQQIRVRNKVNEKRIQSARARCYYNEYQVRARAKQLKRRTKEEMVFRELFKDALNIQKERIQDIRRYANDLRKRQEMTRQNQIDSIENFYNDQFAMLAERLAKERLETGLRESAQQKLLERMKRELRKKMEEEIKQYQEQIFHDDDDVHFRQVDADRLRKHLHHARYSCKI</sequence>